<dbReference type="SMART" id="SM00448">
    <property type="entry name" value="REC"/>
    <property type="match status" value="1"/>
</dbReference>
<dbReference type="InterPro" id="IPR011006">
    <property type="entry name" value="CheY-like_superfamily"/>
</dbReference>
<feature type="domain" description="Response regulatory" evidence="4">
    <location>
        <begin position="3"/>
        <end position="122"/>
    </location>
</feature>
<evidence type="ECO:0000313" key="6">
    <source>
        <dbReference type="Proteomes" id="UP000229641"/>
    </source>
</evidence>
<name>A0A2H0LZU6_9BACT</name>
<reference evidence="5 6" key="1">
    <citation type="submission" date="2017-09" db="EMBL/GenBank/DDBJ databases">
        <title>Depth-based differentiation of microbial function through sediment-hosted aquifers and enrichment of novel symbionts in the deep terrestrial subsurface.</title>
        <authorList>
            <person name="Probst A.J."/>
            <person name="Ladd B."/>
            <person name="Jarett J.K."/>
            <person name="Geller-Mcgrath D.E."/>
            <person name="Sieber C.M."/>
            <person name="Emerson J.B."/>
            <person name="Anantharaman K."/>
            <person name="Thomas B.C."/>
            <person name="Malmstrom R."/>
            <person name="Stieglmeier M."/>
            <person name="Klingl A."/>
            <person name="Woyke T."/>
            <person name="Ryan C.M."/>
            <person name="Banfield J.F."/>
        </authorList>
    </citation>
    <scope>NUCLEOTIDE SEQUENCE [LARGE SCALE GENOMIC DNA]</scope>
    <source>
        <strain evidence="5">CG11_big_fil_rev_8_21_14_0_20_42_13</strain>
    </source>
</reference>
<evidence type="ECO:0000313" key="5">
    <source>
        <dbReference type="EMBL" id="PIQ89892.1"/>
    </source>
</evidence>
<gene>
    <name evidence="5" type="ORF">COV72_00935</name>
</gene>
<keyword evidence="2" id="KW-0902">Two-component regulatory system</keyword>
<dbReference type="GO" id="GO:0000160">
    <property type="term" value="P:phosphorelay signal transduction system"/>
    <property type="evidence" value="ECO:0007669"/>
    <property type="project" value="UniProtKB-KW"/>
</dbReference>
<dbReference type="PANTHER" id="PTHR44591:SF14">
    <property type="entry name" value="PROTEIN PILG"/>
    <property type="match status" value="1"/>
</dbReference>
<dbReference type="AlphaFoldDB" id="A0A2H0LZU6"/>
<dbReference type="Gene3D" id="3.40.50.2300">
    <property type="match status" value="1"/>
</dbReference>
<dbReference type="Pfam" id="PF00072">
    <property type="entry name" value="Response_reg"/>
    <property type="match status" value="1"/>
</dbReference>
<proteinExistence type="predicted"/>
<keyword evidence="1 3" id="KW-0597">Phosphoprotein</keyword>
<dbReference type="PANTHER" id="PTHR44591">
    <property type="entry name" value="STRESS RESPONSE REGULATOR PROTEIN 1"/>
    <property type="match status" value="1"/>
</dbReference>
<dbReference type="CDD" id="cd00156">
    <property type="entry name" value="REC"/>
    <property type="match status" value="1"/>
</dbReference>
<protein>
    <submittedName>
        <fullName evidence="5">Response regulator</fullName>
    </submittedName>
</protein>
<dbReference type="InterPro" id="IPR050595">
    <property type="entry name" value="Bact_response_regulator"/>
</dbReference>
<dbReference type="EMBL" id="PCWA01000014">
    <property type="protein sequence ID" value="PIQ89892.1"/>
    <property type="molecule type" value="Genomic_DNA"/>
</dbReference>
<dbReference type="InterPro" id="IPR001789">
    <property type="entry name" value="Sig_transdc_resp-reg_receiver"/>
</dbReference>
<evidence type="ECO:0000256" key="2">
    <source>
        <dbReference type="ARBA" id="ARBA00023012"/>
    </source>
</evidence>
<organism evidence="5 6">
    <name type="scientific">Candidatus Ghiorseimicrobium undicola</name>
    <dbReference type="NCBI Taxonomy" id="1974746"/>
    <lineage>
        <taxon>Bacteria</taxon>
        <taxon>Pseudomonadati</taxon>
        <taxon>Candidatus Omnitrophota</taxon>
        <taxon>Candidatus Ghiorseimicrobium</taxon>
    </lineage>
</organism>
<comment type="caution">
    <text evidence="5">The sequence shown here is derived from an EMBL/GenBank/DDBJ whole genome shotgun (WGS) entry which is preliminary data.</text>
</comment>
<evidence type="ECO:0000256" key="1">
    <source>
        <dbReference type="ARBA" id="ARBA00022553"/>
    </source>
</evidence>
<sequence length="127" mass="14382">MNNILLIDDEDLVVKSVSKLLRMRGYSVSVARSGDEALEKLKEIDFNLIVSDVRMPGKDGIETIKEIRKTLAAAGKKHVPEILITGYADREKYDEAMSLEVADYIFKPFDNIDLLRLVEKNIKKIGE</sequence>
<dbReference type="Proteomes" id="UP000229641">
    <property type="component" value="Unassembled WGS sequence"/>
</dbReference>
<evidence type="ECO:0000259" key="4">
    <source>
        <dbReference type="PROSITE" id="PS50110"/>
    </source>
</evidence>
<dbReference type="SUPFAM" id="SSF52172">
    <property type="entry name" value="CheY-like"/>
    <property type="match status" value="1"/>
</dbReference>
<dbReference type="PROSITE" id="PS50110">
    <property type="entry name" value="RESPONSE_REGULATORY"/>
    <property type="match status" value="1"/>
</dbReference>
<feature type="modified residue" description="4-aspartylphosphate" evidence="3">
    <location>
        <position position="52"/>
    </location>
</feature>
<evidence type="ECO:0000256" key="3">
    <source>
        <dbReference type="PROSITE-ProRule" id="PRU00169"/>
    </source>
</evidence>
<accession>A0A2H0LZU6</accession>